<keyword evidence="2" id="KW-1185">Reference proteome</keyword>
<proteinExistence type="predicted"/>
<reference evidence="1 2" key="1">
    <citation type="submission" date="2020-01" db="EMBL/GenBank/DDBJ databases">
        <title>Spongiivirga citrea KCTC 32990T.</title>
        <authorList>
            <person name="Wang G."/>
        </authorList>
    </citation>
    <scope>NUCLEOTIDE SEQUENCE [LARGE SCALE GENOMIC DNA]</scope>
    <source>
        <strain evidence="1 2">KCTC 32990</strain>
    </source>
</reference>
<dbReference type="RefSeq" id="WP_164032995.1">
    <property type="nucleotide sequence ID" value="NZ_JAABOQ010000005.1"/>
</dbReference>
<protein>
    <recommendedName>
        <fullName evidence="3">Lipoprotein</fullName>
    </recommendedName>
</protein>
<evidence type="ECO:0008006" key="3">
    <source>
        <dbReference type="Google" id="ProtNLM"/>
    </source>
</evidence>
<dbReference type="AlphaFoldDB" id="A0A6M0CKZ6"/>
<dbReference type="PROSITE" id="PS51257">
    <property type="entry name" value="PROKAR_LIPOPROTEIN"/>
    <property type="match status" value="1"/>
</dbReference>
<gene>
    <name evidence="1" type="ORF">GWK10_13960</name>
</gene>
<name>A0A6M0CKZ6_9FLAO</name>
<evidence type="ECO:0000313" key="2">
    <source>
        <dbReference type="Proteomes" id="UP000474296"/>
    </source>
</evidence>
<comment type="caution">
    <text evidence="1">The sequence shown here is derived from an EMBL/GenBank/DDBJ whole genome shotgun (WGS) entry which is preliminary data.</text>
</comment>
<accession>A0A6M0CKZ6</accession>
<evidence type="ECO:0000313" key="1">
    <source>
        <dbReference type="EMBL" id="NER18322.1"/>
    </source>
</evidence>
<sequence length="287" mass="31428">MRSNLKMHAYLWVIGSMLLVTSCNKDETVTDELSVEKLTIEEVSLSDEADAMSEDVLNVVDDVYASDEAAATGKGYISDFLPDCVTVTTVETSTSIEKTIDFGDGCELRGGNVLAGIINLSYSKDLTAASKTMSVAFENFTFNDVAIEGSKVVTRVRSNENGNPQGNVTRDITATWPDGTSAVLGGSKTREWIEGFGTGFWGDNVFLITGNWTFTNRNGFTYEKEVLTPLRREWACRFIVSGVLQITRQDQSANLDFGDGTCDAFGTLTYPDGTSEEVRLRRFNLGN</sequence>
<dbReference type="EMBL" id="JAABOQ010000005">
    <property type="protein sequence ID" value="NER18322.1"/>
    <property type="molecule type" value="Genomic_DNA"/>
</dbReference>
<dbReference type="Proteomes" id="UP000474296">
    <property type="component" value="Unassembled WGS sequence"/>
</dbReference>
<organism evidence="1 2">
    <name type="scientific">Spongiivirga citrea</name>
    <dbReference type="NCBI Taxonomy" id="1481457"/>
    <lineage>
        <taxon>Bacteria</taxon>
        <taxon>Pseudomonadati</taxon>
        <taxon>Bacteroidota</taxon>
        <taxon>Flavobacteriia</taxon>
        <taxon>Flavobacteriales</taxon>
        <taxon>Flavobacteriaceae</taxon>
        <taxon>Spongiivirga</taxon>
    </lineage>
</organism>